<proteinExistence type="predicted"/>
<reference evidence="1 2" key="1">
    <citation type="submission" date="2019-02" db="EMBL/GenBank/DDBJ databases">
        <title>Deep-cultivation of Planctomycetes and their phenomic and genomic characterization uncovers novel biology.</title>
        <authorList>
            <person name="Wiegand S."/>
            <person name="Jogler M."/>
            <person name="Boedeker C."/>
            <person name="Pinto D."/>
            <person name="Vollmers J."/>
            <person name="Rivas-Marin E."/>
            <person name="Kohn T."/>
            <person name="Peeters S.H."/>
            <person name="Heuer A."/>
            <person name="Rast P."/>
            <person name="Oberbeckmann S."/>
            <person name="Bunk B."/>
            <person name="Jeske O."/>
            <person name="Meyerdierks A."/>
            <person name="Storesund J.E."/>
            <person name="Kallscheuer N."/>
            <person name="Luecker S."/>
            <person name="Lage O.M."/>
            <person name="Pohl T."/>
            <person name="Merkel B.J."/>
            <person name="Hornburger P."/>
            <person name="Mueller R.-W."/>
            <person name="Bruemmer F."/>
            <person name="Labrenz M."/>
            <person name="Spormann A.M."/>
            <person name="Op Den Camp H."/>
            <person name="Overmann J."/>
            <person name="Amann R."/>
            <person name="Jetten M.S.M."/>
            <person name="Mascher T."/>
            <person name="Medema M.H."/>
            <person name="Devos D.P."/>
            <person name="Kaster A.-K."/>
            <person name="Ovreas L."/>
            <person name="Rohde M."/>
            <person name="Galperin M.Y."/>
            <person name="Jogler C."/>
        </authorList>
    </citation>
    <scope>NUCLEOTIDE SEQUENCE [LARGE SCALE GENOMIC DNA]</scope>
    <source>
        <strain evidence="1 2">Pla52o</strain>
    </source>
</reference>
<dbReference type="Proteomes" id="UP000316304">
    <property type="component" value="Unassembled WGS sequence"/>
</dbReference>
<dbReference type="AlphaFoldDB" id="A0A5C6BYA9"/>
<evidence type="ECO:0000313" key="2">
    <source>
        <dbReference type="Proteomes" id="UP000316304"/>
    </source>
</evidence>
<dbReference type="OrthoDB" id="273035at2"/>
<dbReference type="EMBL" id="SJPT01000013">
    <property type="protein sequence ID" value="TWU17263.1"/>
    <property type="molecule type" value="Genomic_DNA"/>
</dbReference>
<sequence length="149" mass="17176">MNQPNTIYEVLVMLADYHQQRAKRYKQLSNASTDPRAEILLEHLVELETHSMDVIRSEMEQLAPEHSTYLISGPRLSSEAIHAAECRCEGEPSFDDTLSCALTSDRRLDEWLDRIEDCSAAPTVIELAKRLRDFEHTKDQQIAKFTRED</sequence>
<dbReference type="RefSeq" id="WP_146597199.1">
    <property type="nucleotide sequence ID" value="NZ_SJPT01000013.1"/>
</dbReference>
<protein>
    <submittedName>
        <fullName evidence="1">Uncharacterized protein</fullName>
    </submittedName>
</protein>
<organism evidence="1 2">
    <name type="scientific">Novipirellula galeiformis</name>
    <dbReference type="NCBI Taxonomy" id="2528004"/>
    <lineage>
        <taxon>Bacteria</taxon>
        <taxon>Pseudomonadati</taxon>
        <taxon>Planctomycetota</taxon>
        <taxon>Planctomycetia</taxon>
        <taxon>Pirellulales</taxon>
        <taxon>Pirellulaceae</taxon>
        <taxon>Novipirellula</taxon>
    </lineage>
</organism>
<keyword evidence="2" id="KW-1185">Reference proteome</keyword>
<comment type="caution">
    <text evidence="1">The sequence shown here is derived from an EMBL/GenBank/DDBJ whole genome shotgun (WGS) entry which is preliminary data.</text>
</comment>
<gene>
    <name evidence="1" type="ORF">Pla52o_52690</name>
</gene>
<accession>A0A5C6BYA9</accession>
<evidence type="ECO:0000313" key="1">
    <source>
        <dbReference type="EMBL" id="TWU17263.1"/>
    </source>
</evidence>
<name>A0A5C6BYA9_9BACT</name>